<evidence type="ECO:0000313" key="2">
    <source>
        <dbReference type="Proteomes" id="UP000831701"/>
    </source>
</evidence>
<comment type="caution">
    <text evidence="1">The sequence shown here is derived from an EMBL/GenBank/DDBJ whole genome shotgun (WGS) entry which is preliminary data.</text>
</comment>
<accession>A0ACB8VVA1</accession>
<sequence length="1647" mass="185778">MDLMEFGDMGSGCEDENCGLTSGFPEDCSTHECQWEEPMFGLIELVCVTVICIPLMLFGLLGNILTILVVWLRPHMRSSTYLYLSSMAVSDLLILLLLPLDLYKLWRPRPWPLGDLACKLTMFLSECCTFCTILHITFLSLERYLAVCWPITAKTLVTRRRTRALIGCLWLGGAVSAAPVLVMVGVEDVGGEELGLSGWREDGAWTGREGEQGGFLIGGRERGSGQVASMDGGLEGIKWEEKEKKGWVEKVGELRWFDEKEERKTETGERDEGKQGEMTLEKQADEGGGEEEGEMEDERERQSKTREDEGGGRDEGADGDRRGKIDNRECRCTHYAVSSGLLSAMMILSNLYFLVPVCILGLVYSLIGRTLWLRPQSSRRDQSHRHTVKMLGVIVLAFVLCWLPFHVGRTIFSFSLGTGSDRQETYTDTNSNTGINALSDISIDRDINTHDVTNHAELNGHLEALPNPGRMTAHAHTDREQQYSTLQSGMTRQQRSSFNRDLHTLFGGNATVSYGSVGVVALALSVLFEMLAHHQTGLVSSSPKARHSPPDPIRRMFGAGAGSDVSSIASEFLKQVKQWLNGAALHVHTFLHWKRLTNSSAGEVLSLGYLDQTDPLLKTYRGYLLKTNIITFIKVKVFPPLSPGPSGLLIVEPLRNVSHSVQHKEKLWITLEDLREEEFKQLKWLLQQADIMHTIVPHLDVHSAIPVTRLERADRQDTVVQMVQIYGPHGALEVTRQVLIKISRNDLLQHLLDITSGDVSGVGTCSDSKKASSNHPHLVCTESQIKDLMVPVPKPPQPITSYQQILQSNLQNRFMCAQEGLLNMEEKKLLDDIYTDLYITDGGNMQINRQHEIRQLEMASRKHAGQAEVSIKLCDIFKHPSGKYRPIRTVLTNGIAGIGKSFLVQKFILDWAEGRANQDVHLIFPFTFRQLNLLKGRRLCLAKLIHKCIKETKDITEKTLNYIFTALQMSGNTNYDKSTFKLLFVLDGLDENHLQLDFTVKEKDTNDVTKSTGVEGHLVNLIKGSLLPSARLWITTRPAAADQITEFVDMVLEVRGFTDPQKEEYFLKRFSHILEDVLRTSEKGELPKTLTEMYTEFLIFQLEKRNLIFYEEDLKESGIYLSEASVYSGVFTQIFKKESWRSKNKAKGRMFSFVHLSIQEFLAAFYVQLSLNKSKTNVMSESQPTFKNLGMLFSKTSATEVHRIAIDKALESPDGHLDLFLRFLLGLSLQTNQDLLADLLKQKKISSGSNQETIQYIKEKVKKNPSPERCINLFHCLNELNDHSLVKEIQQYLSSGSIAKRYLTLAQWSALVFILLSSEKQHKSSMTYLLSGCNLSERSFKAVASVLSSQPSYLRELDLSSNNPNDSGVTLLSAGLKNPHCRLESLRLSDCNLSDRSCGALASVLSSESSNLRELDLSNNDLQDSGVKLLSVGLQSLHCTLECLRVDPCGERWLKSGLKKYACELTLDPNTAHKDLILSDENRKVTRVCTEQPYPDHPERFDGWFQLLCREGLSGRCYWEVEWDGKTWVAVTYRGISRSGEAVDCCLGWNEKSWSLECTDIGYYSRHNETITEIRFDPFESNRVGVYLDWPAGTLSFYRVSSDTVTHLYTFHSRFTEPLYPAFWIGLHCSMTLCHMDEGELLPERST</sequence>
<dbReference type="EMBL" id="CM041547">
    <property type="protein sequence ID" value="KAI3359370.1"/>
    <property type="molecule type" value="Genomic_DNA"/>
</dbReference>
<proteinExistence type="predicted"/>
<reference evidence="1" key="1">
    <citation type="submission" date="2022-04" db="EMBL/GenBank/DDBJ databases">
        <title>Jade perch genome.</title>
        <authorList>
            <person name="Chao B."/>
        </authorList>
    </citation>
    <scope>NUCLEOTIDE SEQUENCE</scope>
    <source>
        <strain evidence="1">CB-2022</strain>
    </source>
</reference>
<organism evidence="1 2">
    <name type="scientific">Scortum barcoo</name>
    <name type="common">barcoo grunter</name>
    <dbReference type="NCBI Taxonomy" id="214431"/>
    <lineage>
        <taxon>Eukaryota</taxon>
        <taxon>Metazoa</taxon>
        <taxon>Chordata</taxon>
        <taxon>Craniata</taxon>
        <taxon>Vertebrata</taxon>
        <taxon>Euteleostomi</taxon>
        <taxon>Actinopterygii</taxon>
        <taxon>Neopterygii</taxon>
        <taxon>Teleostei</taxon>
        <taxon>Neoteleostei</taxon>
        <taxon>Acanthomorphata</taxon>
        <taxon>Eupercaria</taxon>
        <taxon>Centrarchiformes</taxon>
        <taxon>Terapontoidei</taxon>
        <taxon>Terapontidae</taxon>
        <taxon>Scortum</taxon>
    </lineage>
</organism>
<keyword evidence="2" id="KW-1185">Reference proteome</keyword>
<gene>
    <name evidence="1" type="ORF">L3Q82_002871</name>
</gene>
<protein>
    <submittedName>
        <fullName evidence="1">Uncharacterized protein</fullName>
    </submittedName>
</protein>
<name>A0ACB8VVA1_9TELE</name>
<dbReference type="Proteomes" id="UP000831701">
    <property type="component" value="Chromosome 17"/>
</dbReference>
<evidence type="ECO:0000313" key="1">
    <source>
        <dbReference type="EMBL" id="KAI3359370.1"/>
    </source>
</evidence>